<evidence type="ECO:0000313" key="4">
    <source>
        <dbReference type="Proteomes" id="UP000011715"/>
    </source>
</evidence>
<gene>
    <name evidence="2" type="ORF">MAPG_05460</name>
</gene>
<dbReference type="Proteomes" id="UP000011715">
    <property type="component" value="Unassembled WGS sequence"/>
</dbReference>
<dbReference type="EMBL" id="GL876969">
    <property type="protein sequence ID" value="KLU86447.1"/>
    <property type="molecule type" value="Genomic_DNA"/>
</dbReference>
<accession>A0A0C4DZG0</accession>
<reference evidence="4" key="2">
    <citation type="submission" date="2010-05" db="EMBL/GenBank/DDBJ databases">
        <title>The genome sequence of Magnaporthe poae strain ATCC 64411.</title>
        <authorList>
            <person name="Ma L.-J."/>
            <person name="Dead R."/>
            <person name="Young S."/>
            <person name="Zeng Q."/>
            <person name="Koehrsen M."/>
            <person name="Alvarado L."/>
            <person name="Berlin A."/>
            <person name="Chapman S.B."/>
            <person name="Chen Z."/>
            <person name="Freedman E."/>
            <person name="Gellesch M."/>
            <person name="Goldberg J."/>
            <person name="Griggs A."/>
            <person name="Gujja S."/>
            <person name="Heilman E.R."/>
            <person name="Heiman D."/>
            <person name="Hepburn T."/>
            <person name="Howarth C."/>
            <person name="Jen D."/>
            <person name="Larson L."/>
            <person name="Mehta T."/>
            <person name="Neiman D."/>
            <person name="Pearson M."/>
            <person name="Roberts A."/>
            <person name="Saif S."/>
            <person name="Shea T."/>
            <person name="Shenoy N."/>
            <person name="Sisk P."/>
            <person name="Stolte C."/>
            <person name="Sykes S."/>
            <person name="Walk T."/>
            <person name="White J."/>
            <person name="Yandava C."/>
            <person name="Haas B."/>
            <person name="Nusbaum C."/>
            <person name="Birren B."/>
        </authorList>
    </citation>
    <scope>NUCLEOTIDE SEQUENCE [LARGE SCALE GENOMIC DNA]</scope>
    <source>
        <strain evidence="4">ATCC 64411 / 73-15</strain>
    </source>
</reference>
<reference evidence="2" key="1">
    <citation type="submission" date="2010-05" db="EMBL/GenBank/DDBJ databases">
        <title>The Genome Sequence of Magnaporthe poae strain ATCC 64411.</title>
        <authorList>
            <consortium name="The Broad Institute Genome Sequencing Platform"/>
            <consortium name="Broad Institute Genome Sequencing Center for Infectious Disease"/>
            <person name="Ma L.-J."/>
            <person name="Dead R."/>
            <person name="Young S."/>
            <person name="Zeng Q."/>
            <person name="Koehrsen M."/>
            <person name="Alvarado L."/>
            <person name="Berlin A."/>
            <person name="Chapman S.B."/>
            <person name="Chen Z."/>
            <person name="Freedman E."/>
            <person name="Gellesch M."/>
            <person name="Goldberg J."/>
            <person name="Griggs A."/>
            <person name="Gujja S."/>
            <person name="Heilman E.R."/>
            <person name="Heiman D."/>
            <person name="Hepburn T."/>
            <person name="Howarth C."/>
            <person name="Jen D."/>
            <person name="Larson L."/>
            <person name="Mehta T."/>
            <person name="Neiman D."/>
            <person name="Pearson M."/>
            <person name="Roberts A."/>
            <person name="Saif S."/>
            <person name="Shea T."/>
            <person name="Shenoy N."/>
            <person name="Sisk P."/>
            <person name="Stolte C."/>
            <person name="Sykes S."/>
            <person name="Walk T."/>
            <person name="White J."/>
            <person name="Yandava C."/>
            <person name="Haas B."/>
            <person name="Nusbaum C."/>
            <person name="Birren B."/>
        </authorList>
    </citation>
    <scope>NUCLEOTIDE SEQUENCE</scope>
    <source>
        <strain evidence="2">ATCC 64411</strain>
    </source>
</reference>
<reference evidence="3" key="5">
    <citation type="submission" date="2015-06" db="UniProtKB">
        <authorList>
            <consortium name="EnsemblFungi"/>
        </authorList>
    </citation>
    <scope>IDENTIFICATION</scope>
    <source>
        <strain evidence="3">ATCC 64411</strain>
    </source>
</reference>
<reference evidence="3" key="4">
    <citation type="journal article" date="2015" name="G3 (Bethesda)">
        <title>Genome sequences of three phytopathogenic species of the Magnaporthaceae family of fungi.</title>
        <authorList>
            <person name="Okagaki L.H."/>
            <person name="Nunes C.C."/>
            <person name="Sailsbery J."/>
            <person name="Clay B."/>
            <person name="Brown D."/>
            <person name="John T."/>
            <person name="Oh Y."/>
            <person name="Young N."/>
            <person name="Fitzgerald M."/>
            <person name="Haas B.J."/>
            <person name="Zeng Q."/>
            <person name="Young S."/>
            <person name="Adiconis X."/>
            <person name="Fan L."/>
            <person name="Levin J.Z."/>
            <person name="Mitchell T.K."/>
            <person name="Okubara P.A."/>
            <person name="Farman M.L."/>
            <person name="Kohn L.M."/>
            <person name="Birren B."/>
            <person name="Ma L.-J."/>
            <person name="Dean R.A."/>
        </authorList>
    </citation>
    <scope>NUCLEOTIDE SEQUENCE</scope>
    <source>
        <strain evidence="3">ATCC 64411 / 73-15</strain>
    </source>
</reference>
<evidence type="ECO:0000313" key="3">
    <source>
        <dbReference type="EnsemblFungi" id="MAPG_05460T0"/>
    </source>
</evidence>
<proteinExistence type="predicted"/>
<feature type="region of interest" description="Disordered" evidence="1">
    <location>
        <begin position="95"/>
        <end position="116"/>
    </location>
</feature>
<feature type="region of interest" description="Disordered" evidence="1">
    <location>
        <begin position="236"/>
        <end position="319"/>
    </location>
</feature>
<reference evidence="2" key="3">
    <citation type="submission" date="2011-03" db="EMBL/GenBank/DDBJ databases">
        <title>Annotation of Magnaporthe poae ATCC 64411.</title>
        <authorList>
            <person name="Ma L.-J."/>
            <person name="Dead R."/>
            <person name="Young S.K."/>
            <person name="Zeng Q."/>
            <person name="Gargeya S."/>
            <person name="Fitzgerald M."/>
            <person name="Haas B."/>
            <person name="Abouelleil A."/>
            <person name="Alvarado L."/>
            <person name="Arachchi H.M."/>
            <person name="Berlin A."/>
            <person name="Brown A."/>
            <person name="Chapman S.B."/>
            <person name="Chen Z."/>
            <person name="Dunbar C."/>
            <person name="Freedman E."/>
            <person name="Gearin G."/>
            <person name="Gellesch M."/>
            <person name="Goldberg J."/>
            <person name="Griggs A."/>
            <person name="Gujja S."/>
            <person name="Heiman D."/>
            <person name="Howarth C."/>
            <person name="Larson L."/>
            <person name="Lui A."/>
            <person name="MacDonald P.J.P."/>
            <person name="Mehta T."/>
            <person name="Montmayeur A."/>
            <person name="Murphy C."/>
            <person name="Neiman D."/>
            <person name="Pearson M."/>
            <person name="Priest M."/>
            <person name="Roberts A."/>
            <person name="Saif S."/>
            <person name="Shea T."/>
            <person name="Shenoy N."/>
            <person name="Sisk P."/>
            <person name="Stolte C."/>
            <person name="Sykes S."/>
            <person name="Yandava C."/>
            <person name="Wortman J."/>
            <person name="Nusbaum C."/>
            <person name="Birren B."/>
        </authorList>
    </citation>
    <scope>NUCLEOTIDE SEQUENCE</scope>
    <source>
        <strain evidence="2">ATCC 64411</strain>
    </source>
</reference>
<dbReference type="EnsemblFungi" id="MAPG_05460T0">
    <property type="protein sequence ID" value="MAPG_05460T0"/>
    <property type="gene ID" value="MAPG_05460"/>
</dbReference>
<protein>
    <submittedName>
        <fullName evidence="2 3">Uncharacterized protein</fullName>
    </submittedName>
</protein>
<dbReference type="AlphaFoldDB" id="A0A0C4DZG0"/>
<dbReference type="VEuPathDB" id="FungiDB:MAPG_05460"/>
<sequence>MLQGPLQHIALGAEDWSSQHLRTSRMKHGHTANNMPIPHQEPENMSQPVKISFEPIGWSSACARPTPCATCLFKSPTDGSRDCPECSSNLAKSLRAVSTPPSTPISATKQEPQDPTELLGSAAMAKTVSAMSFDSAYGSTNDGLVGGMVGMGDALHGSPGGYPGYVQTSPMPYSQATSQYGSNEGQFEYNVSMYDPLDACEAVSPMDQSIYPMPSPLMDYSGSPQLESPITFTQWSHRPRRPRQSTCRHSARERGSSAPRAVVEGASADRPISNGTTTTCIPGLTPAERGTHATTRNVHARSPPSAGRTTSVTTCASSTRRTFSDAAAKRLSNGLTTATST</sequence>
<organism evidence="3 4">
    <name type="scientific">Magnaporthiopsis poae (strain ATCC 64411 / 73-15)</name>
    <name type="common">Kentucky bluegrass fungus</name>
    <name type="synonym">Magnaporthe poae</name>
    <dbReference type="NCBI Taxonomy" id="644358"/>
    <lineage>
        <taxon>Eukaryota</taxon>
        <taxon>Fungi</taxon>
        <taxon>Dikarya</taxon>
        <taxon>Ascomycota</taxon>
        <taxon>Pezizomycotina</taxon>
        <taxon>Sordariomycetes</taxon>
        <taxon>Sordariomycetidae</taxon>
        <taxon>Magnaporthales</taxon>
        <taxon>Magnaporthaceae</taxon>
        <taxon>Magnaporthiopsis</taxon>
    </lineage>
</organism>
<evidence type="ECO:0000256" key="1">
    <source>
        <dbReference type="SAM" id="MobiDB-lite"/>
    </source>
</evidence>
<feature type="compositionally biased region" description="Polar residues" evidence="1">
    <location>
        <begin position="307"/>
        <end position="319"/>
    </location>
</feature>
<name>A0A0C4DZG0_MAGP6</name>
<keyword evidence="4" id="KW-1185">Reference proteome</keyword>
<evidence type="ECO:0000313" key="2">
    <source>
        <dbReference type="EMBL" id="KLU86447.1"/>
    </source>
</evidence>
<dbReference type="EMBL" id="ADBL01001299">
    <property type="status" value="NOT_ANNOTATED_CDS"/>
    <property type="molecule type" value="Genomic_DNA"/>
</dbReference>